<evidence type="ECO:0000256" key="1">
    <source>
        <dbReference type="ARBA" id="ARBA00022801"/>
    </source>
</evidence>
<dbReference type="Pfam" id="PF00561">
    <property type="entry name" value="Abhydrolase_1"/>
    <property type="match status" value="1"/>
</dbReference>
<dbReference type="InterPro" id="IPR000639">
    <property type="entry name" value="Epox_hydrolase-like"/>
</dbReference>
<organism evidence="5">
    <name type="scientific">Rhipicephalus microplus</name>
    <name type="common">Cattle tick</name>
    <name type="synonym">Boophilus microplus</name>
    <dbReference type="NCBI Taxonomy" id="6941"/>
    <lineage>
        <taxon>Eukaryota</taxon>
        <taxon>Metazoa</taxon>
        <taxon>Ecdysozoa</taxon>
        <taxon>Arthropoda</taxon>
        <taxon>Chelicerata</taxon>
        <taxon>Arachnida</taxon>
        <taxon>Acari</taxon>
        <taxon>Parasitiformes</taxon>
        <taxon>Ixodida</taxon>
        <taxon>Ixodoidea</taxon>
        <taxon>Ixodidae</taxon>
        <taxon>Rhipicephalinae</taxon>
        <taxon>Rhipicephalus</taxon>
        <taxon>Boophilus</taxon>
    </lineage>
</organism>
<dbReference type="OMA" id="CHGFPGL"/>
<dbReference type="InterPro" id="IPR029058">
    <property type="entry name" value="AB_hydrolase_fold"/>
</dbReference>
<dbReference type="RefSeq" id="XP_037275088.1">
    <property type="nucleotide sequence ID" value="XM_037419191.1"/>
</dbReference>
<evidence type="ECO:0000256" key="3">
    <source>
        <dbReference type="SAM" id="Phobius"/>
    </source>
</evidence>
<dbReference type="GO" id="GO:0004301">
    <property type="term" value="F:epoxide hydrolase activity"/>
    <property type="evidence" value="ECO:0007669"/>
    <property type="project" value="UniProtKB-ARBA"/>
</dbReference>
<feature type="domain" description="AB hydrolase-1" evidence="4">
    <location>
        <begin position="84"/>
        <end position="323"/>
    </location>
</feature>
<dbReference type="AlphaFoldDB" id="A0A6M2CS39"/>
<dbReference type="SUPFAM" id="SSF53474">
    <property type="entry name" value="alpha/beta-Hydrolases"/>
    <property type="match status" value="1"/>
</dbReference>
<comment type="similarity">
    <text evidence="2">Belongs to the AB hydrolase superfamily. Epoxide hydrolase family.</text>
</comment>
<proteinExistence type="inferred from homology"/>
<dbReference type="OrthoDB" id="408373at2759"/>
<accession>A0A6M2CS39</accession>
<sequence>MASASLARRFTSTVLLICIGLVRVTLLGIFIGMQVLFKGRQVLQPKVRSEEPECLRDPELGSHEFVTLGDVSLHYVSAGSRDKPLLLLLHGFPDFWFSWKYQILDLKKDFWVVVPDLRGYGQSSKPSSVDEYQISKLIGDVHGLVKSLGREKVVIVGHDWGAPIAWSFATKHEDMLKKLIIINGPHPVAMQRQLHNSIEQIFKSWYFIAFQLPCVPELSLTINDMQSIDKLHAAYSNEERQAFKYTFGKQGALTGPINYYRASFGKRPEVGFHFRRLKIPVLIVWGRRDLALTEGIAVLSLDYASGGRVEYVSDAGHWVHRERPEIVNSHIRRFLSEEK</sequence>
<dbReference type="KEGG" id="rmp:119167671"/>
<name>A0A6M2CS39_RHIMP</name>
<dbReference type="PANTHER" id="PTHR43329">
    <property type="entry name" value="EPOXIDE HYDROLASE"/>
    <property type="match status" value="1"/>
</dbReference>
<dbReference type="Gene3D" id="3.40.50.1820">
    <property type="entry name" value="alpha/beta hydrolase"/>
    <property type="match status" value="1"/>
</dbReference>
<keyword evidence="3" id="KW-0812">Transmembrane</keyword>
<evidence type="ECO:0000313" key="5">
    <source>
        <dbReference type="EMBL" id="NOV36304.1"/>
    </source>
</evidence>
<feature type="transmembrane region" description="Helical" evidence="3">
    <location>
        <begin position="12"/>
        <end position="37"/>
    </location>
</feature>
<keyword evidence="1 5" id="KW-0378">Hydrolase</keyword>
<dbReference type="PRINTS" id="PR00111">
    <property type="entry name" value="ABHYDROLASE"/>
</dbReference>
<evidence type="ECO:0000259" key="4">
    <source>
        <dbReference type="Pfam" id="PF00561"/>
    </source>
</evidence>
<evidence type="ECO:0000256" key="2">
    <source>
        <dbReference type="ARBA" id="ARBA00038334"/>
    </source>
</evidence>
<dbReference type="InterPro" id="IPR000073">
    <property type="entry name" value="AB_hydrolase_1"/>
</dbReference>
<reference evidence="5" key="1">
    <citation type="submission" date="2019-09" db="EMBL/GenBank/DDBJ databases">
        <title>Organ-specific transcriptomic study of the physiology of the cattle tick, Rhipicephalus microplus.</title>
        <authorList>
            <person name="Tirloni L."/>
            <person name="Braz G."/>
            <person name="Gandara A.C.P."/>
            <person name="Sabadin G.A."/>
            <person name="da Silva R.M."/>
            <person name="Guizzo M.G."/>
            <person name="Machado J.A."/>
            <person name="Costa E.P."/>
            <person name="Gomes H.F."/>
            <person name="Moraes J."/>
            <person name="Mota M.B.S."/>
            <person name="Mesquita R.D."/>
            <person name="Alvarenga P.H."/>
            <person name="Alves F."/>
            <person name="Seixas A."/>
            <person name="da Fonseca R.N."/>
            <person name="Fogaca A."/>
            <person name="Logullo C."/>
            <person name="Tanaka A."/>
            <person name="Daffre S."/>
            <person name="Termignoni C."/>
            <person name="Vaz I.S.Jr."/>
            <person name="Oliveira P.L."/>
            <person name="Ribeiro J.M."/>
        </authorList>
    </citation>
    <scope>NUCLEOTIDE SEQUENCE</scope>
    <source>
        <strain evidence="5">Porto Alegre</strain>
    </source>
</reference>
<keyword evidence="3" id="KW-0472">Membrane</keyword>
<dbReference type="PRINTS" id="PR00412">
    <property type="entry name" value="EPOXHYDRLASE"/>
</dbReference>
<keyword evidence="3" id="KW-1133">Transmembrane helix</keyword>
<dbReference type="VEuPathDB" id="VectorBase:LOC119167671"/>
<dbReference type="EMBL" id="GHWJ01003567">
    <property type="protein sequence ID" value="NOV36304.1"/>
    <property type="molecule type" value="Transcribed_RNA"/>
</dbReference>
<protein>
    <submittedName>
        <fullName evidence="5">Putative soluble epoxide hydrolase</fullName>
    </submittedName>
</protein>